<evidence type="ECO:0000256" key="2">
    <source>
        <dbReference type="SAM" id="Phobius"/>
    </source>
</evidence>
<evidence type="ECO:0000313" key="4">
    <source>
        <dbReference type="Proteomes" id="UP000196386"/>
    </source>
</evidence>
<feature type="coiled-coil region" evidence="1">
    <location>
        <begin position="163"/>
        <end position="190"/>
    </location>
</feature>
<sequence length="338" mass="37858">MVKTAYQKLCFYPLVRVTVFGLLLSALLYQFHGLLSGGDELVARVLGWICLGFGALHGTLLVVGVIRYVIQVQRASRRLRALPSLVRDRLEQDLQTGDRINDLYFTSDFLLVYQLQFRRKQGFACIPYPEIGGVSIGQNGRAKNQLDILSPEGTVLHTVTYSLEVSQAQAEEIERKILSLKSRMQAVKDASEEQSQRDRAVRQALKKTMSGLPAFFCSLAAALVFLASIVMAEHFREKAELLEALQFPADTYGALLFWPNLLFYTAMYGGILVMVIGGGLLVRDLFHAQDHTYAERASKIRILLFIGGALLFILLIGGVYTADVQTWENMTRGFHLLF</sequence>
<keyword evidence="2" id="KW-0812">Transmembrane</keyword>
<feature type="transmembrane region" description="Helical" evidence="2">
    <location>
        <begin position="261"/>
        <end position="282"/>
    </location>
</feature>
<accession>A0A1Y4MJ69</accession>
<gene>
    <name evidence="3" type="ORF">B5F11_17380</name>
</gene>
<reference evidence="4" key="1">
    <citation type="submission" date="2017-04" db="EMBL/GenBank/DDBJ databases">
        <title>Function of individual gut microbiota members based on whole genome sequencing of pure cultures obtained from chicken caecum.</title>
        <authorList>
            <person name="Medvecky M."/>
            <person name="Cejkova D."/>
            <person name="Polansky O."/>
            <person name="Karasova D."/>
            <person name="Kubasova T."/>
            <person name="Cizek A."/>
            <person name="Rychlik I."/>
        </authorList>
    </citation>
    <scope>NUCLEOTIDE SEQUENCE [LARGE SCALE GENOMIC DNA]</scope>
    <source>
        <strain evidence="4">An175</strain>
    </source>
</reference>
<feature type="transmembrane region" description="Helical" evidence="2">
    <location>
        <begin position="9"/>
        <end position="29"/>
    </location>
</feature>
<keyword evidence="1" id="KW-0175">Coiled coil</keyword>
<comment type="caution">
    <text evidence="3">The sequence shown here is derived from an EMBL/GenBank/DDBJ whole genome shotgun (WGS) entry which is preliminary data.</text>
</comment>
<feature type="transmembrane region" description="Helical" evidence="2">
    <location>
        <begin position="41"/>
        <end position="70"/>
    </location>
</feature>
<feature type="transmembrane region" description="Helical" evidence="2">
    <location>
        <begin position="302"/>
        <end position="322"/>
    </location>
</feature>
<proteinExistence type="predicted"/>
<dbReference type="EMBL" id="NFKP01000030">
    <property type="protein sequence ID" value="OUP67581.1"/>
    <property type="molecule type" value="Genomic_DNA"/>
</dbReference>
<protein>
    <submittedName>
        <fullName evidence="3">Uncharacterized protein</fullName>
    </submittedName>
</protein>
<organism evidence="3 4">
    <name type="scientific">Anaerotruncus colihominis</name>
    <dbReference type="NCBI Taxonomy" id="169435"/>
    <lineage>
        <taxon>Bacteria</taxon>
        <taxon>Bacillati</taxon>
        <taxon>Bacillota</taxon>
        <taxon>Clostridia</taxon>
        <taxon>Eubacteriales</taxon>
        <taxon>Oscillospiraceae</taxon>
        <taxon>Anaerotruncus</taxon>
    </lineage>
</organism>
<dbReference type="RefSeq" id="WP_087216617.1">
    <property type="nucleotide sequence ID" value="NZ_JADPBN010000004.1"/>
</dbReference>
<feature type="transmembrane region" description="Helical" evidence="2">
    <location>
        <begin position="212"/>
        <end position="232"/>
    </location>
</feature>
<keyword evidence="2" id="KW-1133">Transmembrane helix</keyword>
<keyword evidence="2" id="KW-0472">Membrane</keyword>
<evidence type="ECO:0000256" key="1">
    <source>
        <dbReference type="SAM" id="Coils"/>
    </source>
</evidence>
<name>A0A1Y4MJ69_9FIRM</name>
<evidence type="ECO:0000313" key="3">
    <source>
        <dbReference type="EMBL" id="OUP67581.1"/>
    </source>
</evidence>
<dbReference type="AlphaFoldDB" id="A0A1Y4MJ69"/>
<dbReference type="Proteomes" id="UP000196386">
    <property type="component" value="Unassembled WGS sequence"/>
</dbReference>